<protein>
    <submittedName>
        <fullName evidence="1">DUF899 domain-containing protein</fullName>
    </submittedName>
</protein>
<dbReference type="SUPFAM" id="SSF52833">
    <property type="entry name" value="Thioredoxin-like"/>
    <property type="match status" value="1"/>
</dbReference>
<comment type="caution">
    <text evidence="1">The sequence shown here is derived from an EMBL/GenBank/DDBJ whole genome shotgun (WGS) entry which is preliminary data.</text>
</comment>
<dbReference type="Proteomes" id="UP000240638">
    <property type="component" value="Unassembled WGS sequence"/>
</dbReference>
<dbReference type="EMBL" id="PYUC01000014">
    <property type="protein sequence ID" value="PTB18100.1"/>
    <property type="molecule type" value="Genomic_DNA"/>
</dbReference>
<dbReference type="AlphaFoldDB" id="A0A2T3XNM6"/>
<name>A0A2T3XNM6_9BURK</name>
<sequence>MSHSEASAQALKPAFLLAQSKLRFPNESAEYRKARNALLAEEIELRRHIERVAAKRRALPLGGVVPQDYRFEGEQGPAALSQMFGKHDTLVTYNWMFGPKRQRPCPMCTSLLGALDGEMLDILQRVAFAVIARSPIERLTAFKQERGWRYLRLYSSGGNTFNVDYAHEDPESGDNPAFNVFVRRNGRIHHFWAGEMGPETADPGQDPRGAPDLQPIWTILDMTPEGRGTDWYPKLEYPSDD</sequence>
<gene>
    <name evidence="1" type="ORF">C9I57_25065</name>
</gene>
<accession>A0A2T3XNM6</accession>
<dbReference type="RefSeq" id="WP_107153280.1">
    <property type="nucleotide sequence ID" value="NZ_PYUC01000014.1"/>
</dbReference>
<dbReference type="InterPro" id="IPR010296">
    <property type="entry name" value="DUF899_thioredox"/>
</dbReference>
<proteinExistence type="predicted"/>
<reference evidence="1 2" key="1">
    <citation type="submission" date="2018-03" db="EMBL/GenBank/DDBJ databases">
        <title>Whole genome analyses suggest that Burkholderia sensu lato contains two further novel genera in the rhizoxinica-symbiotica group Mycetohabitans gen. nov., and Trinickia gen. nov.: implications for the evolution of diazotrophy and nodulation in the Burkholderiaceae.</title>
        <authorList>
            <person name="Estrada De Los Santos P."/>
            <person name="Palmer M."/>
            <person name="Chavez-Ramirez B."/>
            <person name="Steenkamp E.T."/>
            <person name="Hirsch A.M."/>
            <person name="Manyaka P."/>
            <person name="Maluk M."/>
            <person name="Lafos M."/>
            <person name="Crook M."/>
            <person name="Gross E."/>
            <person name="Simon M.F."/>
            <person name="Bueno Dos Reis Junior F."/>
            <person name="Poole P.S."/>
            <person name="Venter S.N."/>
            <person name="James E.K."/>
        </authorList>
    </citation>
    <scope>NUCLEOTIDE SEQUENCE [LARGE SCALE GENOMIC DNA]</scope>
    <source>
        <strain evidence="1 2">JPY-366</strain>
    </source>
</reference>
<dbReference type="Pfam" id="PF05988">
    <property type="entry name" value="DUF899"/>
    <property type="match status" value="1"/>
</dbReference>
<dbReference type="InterPro" id="IPR036249">
    <property type="entry name" value="Thioredoxin-like_sf"/>
</dbReference>
<evidence type="ECO:0000313" key="2">
    <source>
        <dbReference type="Proteomes" id="UP000240638"/>
    </source>
</evidence>
<organism evidence="1 2">
    <name type="scientific">Trinickia symbiotica</name>
    <dbReference type="NCBI Taxonomy" id="863227"/>
    <lineage>
        <taxon>Bacteria</taxon>
        <taxon>Pseudomonadati</taxon>
        <taxon>Pseudomonadota</taxon>
        <taxon>Betaproteobacteria</taxon>
        <taxon>Burkholderiales</taxon>
        <taxon>Burkholderiaceae</taxon>
        <taxon>Trinickia</taxon>
    </lineage>
</organism>
<evidence type="ECO:0000313" key="1">
    <source>
        <dbReference type="EMBL" id="PTB18100.1"/>
    </source>
</evidence>